<proteinExistence type="inferred from homology"/>
<sequence length="519" mass="59120">MVLTMMLKRLLKYSFGAGALGGSAYFLYKNEWEVSTLGAVRFGRAALTIARVALDYKLSLQGQDSSTEEYKKIKSDVHLRSALRLRDMCCANGGCFIKVGQHVGALDYLLPQEYVETMKVLHSKAPESDIQDLYKVIKEDLGTDSSELFASFDPHPLGAASLAQVHKASLQDGTVVAVKVQHPKVKGHSYVDMKSMELLVHCIAWLFPEFKFLWLAEEMKKNLPKELDFLHEGHNCERMARIFAKFKFLKVPKIYWDLSSERVLTMEFCEGGQVDDKQYMTEHGISVNEVSRQLGELYSEMIFVQGYVHCDPHPGNVLVNQTEKGPQIVLLDHGLYTTLTDSFRLNYGHLWTSLLDADLEGMKHYADVMGCGDLYGLFACVVTGRSWTAISSGIKEVSYSTEEDNEIKNYAATYLTEIAAILNRVPREMLLILKTNDLLRGIEFSLKTHAKASSFITMSRCCVRAIAAQELRECTSWWCRVRVTVHQHMSLLKIDLYEFYIWLRETFIISTFLSVFWHR</sequence>
<evidence type="ECO:0000313" key="4">
    <source>
        <dbReference type="RefSeq" id="XP_013398397.1"/>
    </source>
</evidence>
<dbReference type="GO" id="GO:0004672">
    <property type="term" value="F:protein kinase activity"/>
    <property type="evidence" value="ECO:0007669"/>
    <property type="project" value="InterPro"/>
</dbReference>
<keyword evidence="4" id="KW-0418">Kinase</keyword>
<evidence type="ECO:0000256" key="1">
    <source>
        <dbReference type="ARBA" id="ARBA00009670"/>
    </source>
</evidence>
<evidence type="ECO:0000313" key="3">
    <source>
        <dbReference type="Proteomes" id="UP000085678"/>
    </source>
</evidence>
<dbReference type="STRING" id="7574.A0A1S3IJK6"/>
<dbReference type="FunCoup" id="A0A1S3IJK6">
    <property type="interactions" value="1023"/>
</dbReference>
<dbReference type="Pfam" id="PF03109">
    <property type="entry name" value="ABC1"/>
    <property type="match status" value="1"/>
</dbReference>
<dbReference type="CDD" id="cd13969">
    <property type="entry name" value="ADCK1-like"/>
    <property type="match status" value="1"/>
</dbReference>
<keyword evidence="4" id="KW-0808">Transferase</keyword>
<name>A0A1S3IJK6_LINAN</name>
<dbReference type="RefSeq" id="XP_013398397.1">
    <property type="nucleotide sequence ID" value="XM_013542943.2"/>
</dbReference>
<dbReference type="InterPro" id="IPR000719">
    <property type="entry name" value="Prot_kinase_dom"/>
</dbReference>
<dbReference type="Proteomes" id="UP000085678">
    <property type="component" value="Unplaced"/>
</dbReference>
<dbReference type="GeneID" id="106164901"/>
<dbReference type="KEGG" id="lak:106164901"/>
<dbReference type="GO" id="GO:0007005">
    <property type="term" value="P:mitochondrion organization"/>
    <property type="evidence" value="ECO:0007669"/>
    <property type="project" value="TreeGrafter"/>
</dbReference>
<feature type="domain" description="Protein kinase" evidence="2">
    <location>
        <begin position="151"/>
        <end position="500"/>
    </location>
</feature>
<accession>A0A1S3IJK6</accession>
<dbReference type="PANTHER" id="PTHR43173">
    <property type="entry name" value="ABC1 FAMILY PROTEIN"/>
    <property type="match status" value="1"/>
</dbReference>
<dbReference type="OMA" id="RCNPEDI"/>
<protein>
    <submittedName>
        <fullName evidence="4">Uncharacterized aarF domain-containing protein kinase 1</fullName>
    </submittedName>
</protein>
<comment type="similarity">
    <text evidence="1">Belongs to the protein kinase superfamily. ADCK protein kinase family.</text>
</comment>
<dbReference type="InParanoid" id="A0A1S3IJK6"/>
<organism evidence="3 4">
    <name type="scientific">Lingula anatina</name>
    <name type="common">Brachiopod</name>
    <name type="synonym">Lingula unguis</name>
    <dbReference type="NCBI Taxonomy" id="7574"/>
    <lineage>
        <taxon>Eukaryota</taxon>
        <taxon>Metazoa</taxon>
        <taxon>Spiralia</taxon>
        <taxon>Lophotrochozoa</taxon>
        <taxon>Brachiopoda</taxon>
        <taxon>Linguliformea</taxon>
        <taxon>Lingulata</taxon>
        <taxon>Lingulida</taxon>
        <taxon>Linguloidea</taxon>
        <taxon>Lingulidae</taxon>
        <taxon>Lingula</taxon>
    </lineage>
</organism>
<dbReference type="SUPFAM" id="SSF56112">
    <property type="entry name" value="Protein kinase-like (PK-like)"/>
    <property type="match status" value="1"/>
</dbReference>
<reference evidence="4" key="1">
    <citation type="submission" date="2025-08" db="UniProtKB">
        <authorList>
            <consortium name="RefSeq"/>
        </authorList>
    </citation>
    <scope>IDENTIFICATION</scope>
    <source>
        <tissue evidence="4">Gonads</tissue>
    </source>
</reference>
<keyword evidence="3" id="KW-1185">Reference proteome</keyword>
<dbReference type="InterPro" id="IPR051130">
    <property type="entry name" value="Mito_struct-func_regulator"/>
</dbReference>
<dbReference type="InterPro" id="IPR045307">
    <property type="entry name" value="ADCK1_dom"/>
</dbReference>
<dbReference type="PANTHER" id="PTHR43173:SF19">
    <property type="entry name" value="AARF DOMAIN-CONTAINING PROTEIN KINASE 1"/>
    <property type="match status" value="1"/>
</dbReference>
<dbReference type="Gene3D" id="1.10.510.10">
    <property type="entry name" value="Transferase(Phosphotransferase) domain 1"/>
    <property type="match status" value="1"/>
</dbReference>
<dbReference type="InterPro" id="IPR004147">
    <property type="entry name" value="ABC1_dom"/>
</dbReference>
<dbReference type="GO" id="GO:0005524">
    <property type="term" value="F:ATP binding"/>
    <property type="evidence" value="ECO:0007669"/>
    <property type="project" value="InterPro"/>
</dbReference>
<dbReference type="PROSITE" id="PS50011">
    <property type="entry name" value="PROTEIN_KINASE_DOM"/>
    <property type="match status" value="1"/>
</dbReference>
<dbReference type="OrthoDB" id="427480at2759"/>
<evidence type="ECO:0000259" key="2">
    <source>
        <dbReference type="PROSITE" id="PS50011"/>
    </source>
</evidence>
<dbReference type="GO" id="GO:0055088">
    <property type="term" value="P:lipid homeostasis"/>
    <property type="evidence" value="ECO:0007669"/>
    <property type="project" value="TreeGrafter"/>
</dbReference>
<gene>
    <name evidence="4" type="primary">LOC106164901</name>
</gene>
<dbReference type="InterPro" id="IPR011009">
    <property type="entry name" value="Kinase-like_dom_sf"/>
</dbReference>
<dbReference type="GO" id="GO:0005743">
    <property type="term" value="C:mitochondrial inner membrane"/>
    <property type="evidence" value="ECO:0007669"/>
    <property type="project" value="TreeGrafter"/>
</dbReference>
<dbReference type="AlphaFoldDB" id="A0A1S3IJK6"/>